<comment type="similarity">
    <text evidence="2">In the C-terminal section; belongs to the GTP cyclohydrolase II family.</text>
</comment>
<dbReference type="AlphaFoldDB" id="A0A8T0IXI6"/>
<dbReference type="InterPro" id="IPR017945">
    <property type="entry name" value="DHBP_synth_RibB-like_a/b_dom"/>
</dbReference>
<dbReference type="GO" id="GO:0008686">
    <property type="term" value="F:3,4-dihydroxy-2-butanone-4-phosphate synthase activity"/>
    <property type="evidence" value="ECO:0007669"/>
    <property type="project" value="InterPro"/>
</dbReference>
<dbReference type="Proteomes" id="UP000822688">
    <property type="component" value="Chromosome 2"/>
</dbReference>
<reference evidence="8" key="1">
    <citation type="submission" date="2020-06" db="EMBL/GenBank/DDBJ databases">
        <title>WGS assembly of Ceratodon purpureus strain R40.</title>
        <authorList>
            <person name="Carey S.B."/>
            <person name="Jenkins J."/>
            <person name="Shu S."/>
            <person name="Lovell J.T."/>
            <person name="Sreedasyam A."/>
            <person name="Maumus F."/>
            <person name="Tiley G.P."/>
            <person name="Fernandez-Pozo N."/>
            <person name="Barry K."/>
            <person name="Chen C."/>
            <person name="Wang M."/>
            <person name="Lipzen A."/>
            <person name="Daum C."/>
            <person name="Saski C.A."/>
            <person name="Payton A.C."/>
            <person name="Mcbreen J.C."/>
            <person name="Conrad R.E."/>
            <person name="Kollar L.M."/>
            <person name="Olsson S."/>
            <person name="Huttunen S."/>
            <person name="Landis J.B."/>
            <person name="Wickett N.J."/>
            <person name="Johnson M.G."/>
            <person name="Rensing S.A."/>
            <person name="Grimwood J."/>
            <person name="Schmutz J."/>
            <person name="Mcdaniel S.F."/>
        </authorList>
    </citation>
    <scope>NUCLEOTIDE SEQUENCE</scope>
    <source>
        <strain evidence="8">R40</strain>
    </source>
</reference>
<evidence type="ECO:0000256" key="3">
    <source>
        <dbReference type="ARBA" id="ARBA00022619"/>
    </source>
</evidence>
<dbReference type="InterPro" id="IPR000422">
    <property type="entry name" value="DHBP_synthase_RibB"/>
</dbReference>
<evidence type="ECO:0000256" key="2">
    <source>
        <dbReference type="ARBA" id="ARBA00008976"/>
    </source>
</evidence>
<keyword evidence="7" id="KW-0456">Lyase</keyword>
<evidence type="ECO:0000256" key="7">
    <source>
        <dbReference type="ARBA" id="ARBA00023239"/>
    </source>
</evidence>
<evidence type="ECO:0000313" key="9">
    <source>
        <dbReference type="Proteomes" id="UP000822688"/>
    </source>
</evidence>
<keyword evidence="5" id="KW-0460">Magnesium</keyword>
<organism evidence="8 9">
    <name type="scientific">Ceratodon purpureus</name>
    <name type="common">Fire moss</name>
    <name type="synonym">Dicranum purpureum</name>
    <dbReference type="NCBI Taxonomy" id="3225"/>
    <lineage>
        <taxon>Eukaryota</taxon>
        <taxon>Viridiplantae</taxon>
        <taxon>Streptophyta</taxon>
        <taxon>Embryophyta</taxon>
        <taxon>Bryophyta</taxon>
        <taxon>Bryophytina</taxon>
        <taxon>Bryopsida</taxon>
        <taxon>Dicranidae</taxon>
        <taxon>Pseudoditrichales</taxon>
        <taxon>Ditrichaceae</taxon>
        <taxon>Ceratodon</taxon>
    </lineage>
</organism>
<comment type="pathway">
    <text evidence="1">Cofactor biosynthesis; riboflavin biosynthesis.</text>
</comment>
<evidence type="ECO:0000256" key="1">
    <source>
        <dbReference type="ARBA" id="ARBA00005104"/>
    </source>
</evidence>
<keyword evidence="4" id="KW-0479">Metal-binding</keyword>
<dbReference type="EMBL" id="CM026422">
    <property type="protein sequence ID" value="KAG0587456.1"/>
    <property type="molecule type" value="Genomic_DNA"/>
</dbReference>
<evidence type="ECO:0000313" key="8">
    <source>
        <dbReference type="EMBL" id="KAG0587456.1"/>
    </source>
</evidence>
<dbReference type="PANTHER" id="PTHR21327">
    <property type="entry name" value="GTP CYCLOHYDROLASE II-RELATED"/>
    <property type="match status" value="1"/>
</dbReference>
<dbReference type="Pfam" id="PF00926">
    <property type="entry name" value="DHBP_synthase"/>
    <property type="match status" value="1"/>
</dbReference>
<protein>
    <recommendedName>
        <fullName evidence="10">3,4-dihydroxy-2-butanone-4-phosphate synthase</fullName>
    </recommendedName>
</protein>
<evidence type="ECO:0000256" key="4">
    <source>
        <dbReference type="ARBA" id="ARBA00022723"/>
    </source>
</evidence>
<dbReference type="GO" id="GO:0046872">
    <property type="term" value="F:metal ion binding"/>
    <property type="evidence" value="ECO:0007669"/>
    <property type="project" value="UniProtKB-KW"/>
</dbReference>
<gene>
    <name evidence="8" type="ORF">KC19_2G165300</name>
</gene>
<keyword evidence="9" id="KW-1185">Reference proteome</keyword>
<evidence type="ECO:0000256" key="5">
    <source>
        <dbReference type="ARBA" id="ARBA00022842"/>
    </source>
</evidence>
<sequence length="257" mass="27042">MMVGVAGSENGLEASESQWGAAVEALRRGECVAVLDGEDREGETDLFFPAASLSPASLRFLRTQAGGELYISVGHEVASAFGLPYIGHVLGQSDVTAKFPVFEHMGKAGGEMCQGSCSVGLSLDHRNTKTGAPDVERSFTCRRLAELFEEVRDNGTELARAAELLGAEFHTPGHIFLCVENPKGLTVRTGHTELSVALAKAAGVTPVMVGCVMLSNEGEDFGALRPAAARTWAAQHDIPFLTGSSIIKSVLGTPIPS</sequence>
<name>A0A8T0IXI6_CERPU</name>
<proteinExistence type="inferred from homology"/>
<comment type="caution">
    <text evidence="8">The sequence shown here is derived from an EMBL/GenBank/DDBJ whole genome shotgun (WGS) entry which is preliminary data.</text>
</comment>
<keyword evidence="3" id="KW-0686">Riboflavin biosynthesis</keyword>
<evidence type="ECO:0000256" key="6">
    <source>
        <dbReference type="ARBA" id="ARBA00023211"/>
    </source>
</evidence>
<dbReference type="PANTHER" id="PTHR21327:SF46">
    <property type="entry name" value="3,4-DIHYDROXY-2-BUTANONE 4-PHOSPHATE SYNTHASE"/>
    <property type="match status" value="1"/>
</dbReference>
<dbReference type="GO" id="GO:0009231">
    <property type="term" value="P:riboflavin biosynthetic process"/>
    <property type="evidence" value="ECO:0007669"/>
    <property type="project" value="UniProtKB-KW"/>
</dbReference>
<dbReference type="GO" id="GO:0005829">
    <property type="term" value="C:cytosol"/>
    <property type="evidence" value="ECO:0007669"/>
    <property type="project" value="TreeGrafter"/>
</dbReference>
<evidence type="ECO:0008006" key="10">
    <source>
        <dbReference type="Google" id="ProtNLM"/>
    </source>
</evidence>
<dbReference type="Gene3D" id="3.90.870.10">
    <property type="entry name" value="DHBP synthase"/>
    <property type="match status" value="1"/>
</dbReference>
<keyword evidence="6" id="KW-0464">Manganese</keyword>
<accession>A0A8T0IXI6</accession>
<dbReference type="SUPFAM" id="SSF55821">
    <property type="entry name" value="YrdC/RibB"/>
    <property type="match status" value="1"/>
</dbReference>